<dbReference type="AlphaFoldDB" id="A0A835UR77"/>
<protein>
    <recommendedName>
        <fullName evidence="4">DYW domain-containing protein</fullName>
    </recommendedName>
</protein>
<comment type="caution">
    <text evidence="5">The sequence shown here is derived from an EMBL/GenBank/DDBJ whole genome shotgun (WGS) entry which is preliminary data.</text>
</comment>
<dbReference type="Pfam" id="PF20431">
    <property type="entry name" value="E_motif"/>
    <property type="match status" value="1"/>
</dbReference>
<dbReference type="GO" id="GO:0009451">
    <property type="term" value="P:RNA modification"/>
    <property type="evidence" value="ECO:0007669"/>
    <property type="project" value="InterPro"/>
</dbReference>
<gene>
    <name evidence="5" type="ORF">HPP92_018104</name>
</gene>
<dbReference type="NCBIfam" id="TIGR00756">
    <property type="entry name" value="PPR"/>
    <property type="match status" value="4"/>
</dbReference>
<evidence type="ECO:0000256" key="3">
    <source>
        <dbReference type="PROSITE-ProRule" id="PRU00708"/>
    </source>
</evidence>
<dbReference type="InterPro" id="IPR002885">
    <property type="entry name" value="PPR_rpt"/>
</dbReference>
<dbReference type="PROSITE" id="PS51375">
    <property type="entry name" value="PPR"/>
    <property type="match status" value="4"/>
</dbReference>
<dbReference type="InterPro" id="IPR046848">
    <property type="entry name" value="E_motif"/>
</dbReference>
<name>A0A835UR77_VANPL</name>
<dbReference type="Proteomes" id="UP000639772">
    <property type="component" value="Chromosome 9"/>
</dbReference>
<dbReference type="FunFam" id="1.25.40.10:FF:000364">
    <property type="entry name" value="Pentatricopeptide repeat (PPR-like) superfamily protein"/>
    <property type="match status" value="1"/>
</dbReference>
<dbReference type="PANTHER" id="PTHR24015">
    <property type="entry name" value="OS07G0578800 PROTEIN-RELATED"/>
    <property type="match status" value="1"/>
</dbReference>
<feature type="domain" description="DYW" evidence="4">
    <location>
        <begin position="695"/>
        <end position="787"/>
    </location>
</feature>
<evidence type="ECO:0000313" key="5">
    <source>
        <dbReference type="EMBL" id="KAG0468776.1"/>
    </source>
</evidence>
<dbReference type="Pfam" id="PF01535">
    <property type="entry name" value="PPR"/>
    <property type="match status" value="4"/>
</dbReference>
<dbReference type="InterPro" id="IPR011990">
    <property type="entry name" value="TPR-like_helical_dom_sf"/>
</dbReference>
<dbReference type="EMBL" id="JADCNM010000009">
    <property type="protein sequence ID" value="KAG0468776.1"/>
    <property type="molecule type" value="Genomic_DNA"/>
</dbReference>
<dbReference type="FunFam" id="1.25.40.10:FF:001104">
    <property type="entry name" value="Uncharacterized protein"/>
    <property type="match status" value="1"/>
</dbReference>
<comment type="similarity">
    <text evidence="1">Belongs to the PPR family. PCMP-H subfamily.</text>
</comment>
<dbReference type="SUPFAM" id="SSF48452">
    <property type="entry name" value="TPR-like"/>
    <property type="match status" value="1"/>
</dbReference>
<evidence type="ECO:0000259" key="4">
    <source>
        <dbReference type="Pfam" id="PF14432"/>
    </source>
</evidence>
<dbReference type="GO" id="GO:0003723">
    <property type="term" value="F:RNA binding"/>
    <property type="evidence" value="ECO:0007669"/>
    <property type="project" value="InterPro"/>
</dbReference>
<accession>A0A835UR77</accession>
<evidence type="ECO:0000313" key="6">
    <source>
        <dbReference type="Proteomes" id="UP000639772"/>
    </source>
</evidence>
<reference evidence="5 6" key="1">
    <citation type="journal article" date="2020" name="Nat. Food">
        <title>A phased Vanilla planifolia genome enables genetic improvement of flavour and production.</title>
        <authorList>
            <person name="Hasing T."/>
            <person name="Tang H."/>
            <person name="Brym M."/>
            <person name="Khazi F."/>
            <person name="Huang T."/>
            <person name="Chambers A.H."/>
        </authorList>
    </citation>
    <scope>NUCLEOTIDE SEQUENCE [LARGE SCALE GENOMIC DNA]</scope>
    <source>
        <tissue evidence="5">Leaf</tissue>
    </source>
</reference>
<dbReference type="GO" id="GO:0010467">
    <property type="term" value="P:gene expression"/>
    <property type="evidence" value="ECO:0007669"/>
    <property type="project" value="UniProtKB-ARBA"/>
</dbReference>
<feature type="repeat" description="PPR" evidence="3">
    <location>
        <begin position="480"/>
        <end position="514"/>
    </location>
</feature>
<dbReference type="Pfam" id="PF13041">
    <property type="entry name" value="PPR_2"/>
    <property type="match status" value="2"/>
</dbReference>
<evidence type="ECO:0000256" key="2">
    <source>
        <dbReference type="ARBA" id="ARBA00022737"/>
    </source>
</evidence>
<organism evidence="5 6">
    <name type="scientific">Vanilla planifolia</name>
    <name type="common">Vanilla</name>
    <dbReference type="NCBI Taxonomy" id="51239"/>
    <lineage>
        <taxon>Eukaryota</taxon>
        <taxon>Viridiplantae</taxon>
        <taxon>Streptophyta</taxon>
        <taxon>Embryophyta</taxon>
        <taxon>Tracheophyta</taxon>
        <taxon>Spermatophyta</taxon>
        <taxon>Magnoliopsida</taxon>
        <taxon>Liliopsida</taxon>
        <taxon>Asparagales</taxon>
        <taxon>Orchidaceae</taxon>
        <taxon>Vanilloideae</taxon>
        <taxon>Vanilleae</taxon>
        <taxon>Vanilla</taxon>
    </lineage>
</organism>
<feature type="repeat" description="PPR" evidence="3">
    <location>
        <begin position="278"/>
        <end position="312"/>
    </location>
</feature>
<feature type="repeat" description="PPR" evidence="3">
    <location>
        <begin position="379"/>
        <end position="413"/>
    </location>
</feature>
<dbReference type="InterPro" id="IPR046960">
    <property type="entry name" value="PPR_At4g14850-like_plant"/>
</dbReference>
<dbReference type="InterPro" id="IPR032867">
    <property type="entry name" value="DYW_dom"/>
</dbReference>
<dbReference type="GO" id="GO:0008270">
    <property type="term" value="F:zinc ion binding"/>
    <property type="evidence" value="ECO:0007669"/>
    <property type="project" value="InterPro"/>
</dbReference>
<dbReference type="FunFam" id="1.25.40.10:FF:000361">
    <property type="entry name" value="Pentatricopeptide repeat-containing protein chloroplastic"/>
    <property type="match status" value="1"/>
</dbReference>
<dbReference type="OrthoDB" id="185373at2759"/>
<keyword evidence="2" id="KW-0677">Repeat</keyword>
<sequence>MRSLEERIGSDRRAFYLRLISAASSLFSLYQILSHSIVSGHHPDLPTTTKLIHRHSELSHSPASAFPLALFYSHSRPDLFLLNVLLRCLDPFSTLSIFSSLHQHHPHLRPDSFTFSFSISAAASLASPVSGRVLHARSVAVGYSADRFVGSALTDFYFKFSMTSVAEEVFNQISCPDTVLWNTLITGLVRNCSFLRAVMAFERMVALGSHCDSTTLAVVLPATAELRDLILGKVIHCFVVKSGMEAQSYVITGFITLYSKCDEIHDAEFLFHEIEQPDLIHWNAMISGYSSAGYIRSSVCLFKDLMLSGWCPNSSTVVALIPVTDSYGHVSLCRAIHGFALKTSFDLNLLVCTALTTVYSRLNCMDAARQVFDGMQEKSMASWNAMISAYAQNGLTEAAISLFREMQSLNLKPNPMTASSILSACAQLGALTLGKQVHRMITEEKLELNVFVSTALIDMYAKCGNIIEAQKIFDCMTEKNEVSWNAIISGFGLHGYGCEALRLFREMLSAQISPTATTFLSILHACSHGGLVEEGQAIFQSMSHTYGIRPRHEHYACMVDIFGRAGRLNEALEFIGTVPGDVGPGVWAALLGACRIHKEANIAKLAAEKLVQLEPENPGYYVLLSNIYSASQNFPEAAAVRDVAKRRKLIKLPGCTLIEVKDVLHVFTAGDRSHPQTSSIYSMLETLAGKMLDAGYQAETESVLYDVEEEEKEHMVKIHSEKLAIAFGLINIKPESEITIIKNLRICLDCHNWTKFISRITKMVIVVRDASRFHHFTNGVCSCGDYW</sequence>
<proteinExistence type="inferred from homology"/>
<feature type="repeat" description="PPR" evidence="3">
    <location>
        <begin position="177"/>
        <end position="211"/>
    </location>
</feature>
<evidence type="ECO:0000256" key="1">
    <source>
        <dbReference type="ARBA" id="ARBA00006643"/>
    </source>
</evidence>
<dbReference type="PANTHER" id="PTHR24015:SF1695">
    <property type="entry name" value="OS06G0185800 PROTEIN"/>
    <property type="match status" value="1"/>
</dbReference>
<dbReference type="Gene3D" id="1.25.40.10">
    <property type="entry name" value="Tetratricopeptide repeat domain"/>
    <property type="match status" value="4"/>
</dbReference>
<dbReference type="Pfam" id="PF14432">
    <property type="entry name" value="DYW_deaminase"/>
    <property type="match status" value="1"/>
</dbReference>